<evidence type="ECO:0000256" key="3">
    <source>
        <dbReference type="ARBA" id="ARBA00022475"/>
    </source>
</evidence>
<feature type="transmembrane region" description="Helical" evidence="9">
    <location>
        <begin position="69"/>
        <end position="87"/>
    </location>
</feature>
<evidence type="ECO:0000256" key="6">
    <source>
        <dbReference type="ARBA" id="ARBA00022989"/>
    </source>
</evidence>
<keyword evidence="4 9" id="KW-0997">Cell inner membrane</keyword>
<accession>A0A2T0WH92</accession>
<keyword evidence="6 9" id="KW-1133">Transmembrane helix</keyword>
<dbReference type="AlphaFoldDB" id="A0A2T0WH92"/>
<dbReference type="Pfam" id="PF04290">
    <property type="entry name" value="DctQ"/>
    <property type="match status" value="1"/>
</dbReference>
<sequence>MQPSAQPSASKMQLDTKKGPASAGPLFDMAAKATGVLTSTVLAALVILVCLEAFLRGAFNYSLGFAEELTGYGVVFLTFFGAALALRGSSMFQVHFLLDRWSEPTRRLLIRLFVVIAVLICLVLAWKTKDLTLSSFSRGKFAPTVLRTPLWIPQVILPAGFSVLTFFLVEQFLLTFRKSKD</sequence>
<keyword evidence="12" id="KW-1185">Reference proteome</keyword>
<protein>
    <recommendedName>
        <fullName evidence="9">TRAP transporter small permease protein</fullName>
    </recommendedName>
</protein>
<evidence type="ECO:0000259" key="10">
    <source>
        <dbReference type="Pfam" id="PF04290"/>
    </source>
</evidence>
<dbReference type="PANTHER" id="PTHR35011">
    <property type="entry name" value="2,3-DIKETO-L-GULONATE TRAP TRANSPORTER SMALL PERMEASE PROTEIN YIAM"/>
    <property type="match status" value="1"/>
</dbReference>
<feature type="domain" description="Tripartite ATP-independent periplasmic transporters DctQ component" evidence="10">
    <location>
        <begin position="45"/>
        <end position="177"/>
    </location>
</feature>
<name>A0A2T0WH92_9RHOB</name>
<organism evidence="11 12">
    <name type="scientific">Donghicola tyrosinivorans</name>
    <dbReference type="NCBI Taxonomy" id="1652492"/>
    <lineage>
        <taxon>Bacteria</taxon>
        <taxon>Pseudomonadati</taxon>
        <taxon>Pseudomonadota</taxon>
        <taxon>Alphaproteobacteria</taxon>
        <taxon>Rhodobacterales</taxon>
        <taxon>Roseobacteraceae</taxon>
        <taxon>Donghicola</taxon>
    </lineage>
</organism>
<feature type="transmembrane region" description="Helical" evidence="9">
    <location>
        <begin position="108"/>
        <end position="126"/>
    </location>
</feature>
<gene>
    <name evidence="11" type="ORF">CLV74_11353</name>
</gene>
<comment type="subcellular location">
    <subcellularLocation>
        <location evidence="1 9">Cell inner membrane</location>
        <topology evidence="1 9">Multi-pass membrane protein</topology>
    </subcellularLocation>
</comment>
<evidence type="ECO:0000256" key="8">
    <source>
        <dbReference type="ARBA" id="ARBA00038436"/>
    </source>
</evidence>
<keyword evidence="5 9" id="KW-0812">Transmembrane</keyword>
<feature type="transmembrane region" description="Helical" evidence="9">
    <location>
        <begin position="155"/>
        <end position="176"/>
    </location>
</feature>
<keyword evidence="3" id="KW-1003">Cell membrane</keyword>
<comment type="similarity">
    <text evidence="8 9">Belongs to the TRAP transporter small permease family.</text>
</comment>
<dbReference type="GO" id="GO:0022857">
    <property type="term" value="F:transmembrane transporter activity"/>
    <property type="evidence" value="ECO:0007669"/>
    <property type="project" value="UniProtKB-UniRule"/>
</dbReference>
<comment type="subunit">
    <text evidence="9">The complex comprises the extracytoplasmic solute receptor protein and the two transmembrane proteins.</text>
</comment>
<evidence type="ECO:0000256" key="1">
    <source>
        <dbReference type="ARBA" id="ARBA00004429"/>
    </source>
</evidence>
<evidence type="ECO:0000313" key="11">
    <source>
        <dbReference type="EMBL" id="PRY86078.1"/>
    </source>
</evidence>
<proteinExistence type="inferred from homology"/>
<comment type="function">
    <text evidence="9">Part of the tripartite ATP-independent periplasmic (TRAP) transport system.</text>
</comment>
<dbReference type="PANTHER" id="PTHR35011:SF2">
    <property type="entry name" value="2,3-DIKETO-L-GULONATE TRAP TRANSPORTER SMALL PERMEASE PROTEIN YIAM"/>
    <property type="match status" value="1"/>
</dbReference>
<evidence type="ECO:0000256" key="4">
    <source>
        <dbReference type="ARBA" id="ARBA00022519"/>
    </source>
</evidence>
<evidence type="ECO:0000313" key="12">
    <source>
        <dbReference type="Proteomes" id="UP000238392"/>
    </source>
</evidence>
<evidence type="ECO:0000256" key="9">
    <source>
        <dbReference type="RuleBase" id="RU369079"/>
    </source>
</evidence>
<dbReference type="InterPro" id="IPR007387">
    <property type="entry name" value="TRAP_DctQ"/>
</dbReference>
<dbReference type="GO" id="GO:0005886">
    <property type="term" value="C:plasma membrane"/>
    <property type="evidence" value="ECO:0007669"/>
    <property type="project" value="UniProtKB-SubCell"/>
</dbReference>
<dbReference type="EMBL" id="PVTQ01000013">
    <property type="protein sequence ID" value="PRY86078.1"/>
    <property type="molecule type" value="Genomic_DNA"/>
</dbReference>
<reference evidence="11 12" key="1">
    <citation type="submission" date="2018-03" db="EMBL/GenBank/DDBJ databases">
        <title>Genomic Encyclopedia of Archaeal and Bacterial Type Strains, Phase II (KMG-II): from individual species to whole genera.</title>
        <authorList>
            <person name="Goeker M."/>
        </authorList>
    </citation>
    <scope>NUCLEOTIDE SEQUENCE [LARGE SCALE GENOMIC DNA]</scope>
    <source>
        <strain evidence="11 12">DSM 100212</strain>
    </source>
</reference>
<evidence type="ECO:0000256" key="5">
    <source>
        <dbReference type="ARBA" id="ARBA00022692"/>
    </source>
</evidence>
<evidence type="ECO:0000256" key="7">
    <source>
        <dbReference type="ARBA" id="ARBA00023136"/>
    </source>
</evidence>
<dbReference type="InterPro" id="IPR055348">
    <property type="entry name" value="DctQ"/>
</dbReference>
<keyword evidence="7 9" id="KW-0472">Membrane</keyword>
<evidence type="ECO:0000256" key="2">
    <source>
        <dbReference type="ARBA" id="ARBA00022448"/>
    </source>
</evidence>
<dbReference type="GO" id="GO:0015740">
    <property type="term" value="P:C4-dicarboxylate transport"/>
    <property type="evidence" value="ECO:0007669"/>
    <property type="project" value="TreeGrafter"/>
</dbReference>
<comment type="caution">
    <text evidence="11">The sequence shown here is derived from an EMBL/GenBank/DDBJ whole genome shotgun (WGS) entry which is preliminary data.</text>
</comment>
<feature type="transmembrane region" description="Helical" evidence="9">
    <location>
        <begin position="36"/>
        <end position="57"/>
    </location>
</feature>
<dbReference type="Proteomes" id="UP000238392">
    <property type="component" value="Unassembled WGS sequence"/>
</dbReference>
<keyword evidence="2 9" id="KW-0813">Transport</keyword>